<dbReference type="AlphaFoldDB" id="A0A221J5P0"/>
<evidence type="ECO:0000259" key="1">
    <source>
        <dbReference type="Pfam" id="PF22917"/>
    </source>
</evidence>
<sequence>MGSIDAKYRYVAAIFGLTGLVGTELARKLLSTREWKVYGIARRPNDGNVAIEMESDPNYHFISCDLLNSCETQEKLSGIKDLTHVFWITWASEFPLDSVECSDQNKAMMSNALNAILPMAKELRHVSLQTGLKHYVSLQGNLVKSTENGDTLFDEHFPRVTSGHNFYYALEDLLQERLPRYKVAWSIHRPGLIMGCSKKTLYNFIGSLCVYGTICKYLNLPFVFGGTKQCWEEMCVDASDARLVAEQHIWAATEVETGAKDVGQAFNSINGVNYTWKEIWRAIGIKLGAHVSEENMFSEDFVFSSALGDKGGVWEEIVAKEGLVETKMEDLANWGFIDILFRCPVKMLGTRDKADCLGLMTRYHALDSICYWIDVMRAEKFIP</sequence>
<dbReference type="Gene3D" id="3.40.50.720">
    <property type="entry name" value="NAD(P)-binding Rossmann-like Domain"/>
    <property type="match status" value="1"/>
</dbReference>
<dbReference type="Pfam" id="PF22917">
    <property type="entry name" value="PRISE"/>
    <property type="match status" value="1"/>
</dbReference>
<proteinExistence type="evidence at transcript level"/>
<organism evidence="2">
    <name type="scientific">Antirrhinum majus</name>
    <name type="common">Garden snapdragon</name>
    <dbReference type="NCBI Taxonomy" id="4151"/>
    <lineage>
        <taxon>Eukaryota</taxon>
        <taxon>Viridiplantae</taxon>
        <taxon>Streptophyta</taxon>
        <taxon>Embryophyta</taxon>
        <taxon>Tracheophyta</taxon>
        <taxon>Spermatophyta</taxon>
        <taxon>Magnoliopsida</taxon>
        <taxon>eudicotyledons</taxon>
        <taxon>Gunneridae</taxon>
        <taxon>Pentapetalae</taxon>
        <taxon>asterids</taxon>
        <taxon>lamiids</taxon>
        <taxon>Lamiales</taxon>
        <taxon>Plantaginaceae</taxon>
        <taxon>Antirrhineae</taxon>
        <taxon>Antirrhinum</taxon>
    </lineage>
</organism>
<dbReference type="InterPro" id="IPR055222">
    <property type="entry name" value="PRISE-like_Rossmann-fold"/>
</dbReference>
<dbReference type="GO" id="GO:0016627">
    <property type="term" value="F:oxidoreductase activity, acting on the CH-CH group of donors"/>
    <property type="evidence" value="ECO:0007669"/>
    <property type="project" value="UniProtKB-ARBA"/>
</dbReference>
<dbReference type="EMBL" id="MF281395">
    <property type="protein sequence ID" value="ASM61957.1"/>
    <property type="molecule type" value="mRNA"/>
</dbReference>
<reference evidence="2" key="1">
    <citation type="journal article" date="2017" name="J. Biol. Chem.">
        <title>Inverted stereocontrol of iridoid synthase in snapdragon.</title>
        <authorList>
            <person name="Kries H."/>
            <person name="Kellner F."/>
            <person name="Kamileen M.O."/>
            <person name="O'Connor S.E."/>
        </authorList>
    </citation>
    <scope>NUCLEOTIDE SEQUENCE</scope>
    <source>
        <strain evidence="2">Am.29566</strain>
    </source>
</reference>
<name>A0A221J5P0_ANTMA</name>
<dbReference type="CDD" id="cd08948">
    <property type="entry name" value="5beta-POR_like_SDR_a"/>
    <property type="match status" value="1"/>
</dbReference>
<dbReference type="SUPFAM" id="SSF51735">
    <property type="entry name" value="NAD(P)-binding Rossmann-fold domains"/>
    <property type="match status" value="1"/>
</dbReference>
<evidence type="ECO:0000313" key="2">
    <source>
        <dbReference type="EMBL" id="ASM61957.1"/>
    </source>
</evidence>
<dbReference type="GO" id="GO:0006629">
    <property type="term" value="P:lipid metabolic process"/>
    <property type="evidence" value="ECO:0007669"/>
    <property type="project" value="UniProtKB-ARBA"/>
</dbReference>
<dbReference type="PANTHER" id="PTHR32487:SF12">
    <property type="entry name" value="3-OXO-DELTA(4,5)-STEROID 5-BETA-REDUCTASE"/>
    <property type="match status" value="1"/>
</dbReference>
<accession>A0A221J5P0</accession>
<feature type="domain" description="PRISE-like Rossmann-fold" evidence="1">
    <location>
        <begin position="70"/>
        <end position="383"/>
    </location>
</feature>
<protein>
    <submittedName>
        <fullName evidence="2">Iridoid synthase-like protein</fullName>
    </submittedName>
</protein>
<dbReference type="PANTHER" id="PTHR32487">
    <property type="entry name" value="3-OXO-DELTA(4,5)-STEROID 5-BETA-REDUCTASE"/>
    <property type="match status" value="1"/>
</dbReference>
<dbReference type="InterPro" id="IPR036291">
    <property type="entry name" value="NAD(P)-bd_dom_sf"/>
</dbReference>